<name>A0A0L7RKD0_9HYME</name>
<dbReference type="AlphaFoldDB" id="A0A0L7RKD0"/>
<reference evidence="1 2" key="1">
    <citation type="submission" date="2015-07" db="EMBL/GenBank/DDBJ databases">
        <title>The genome of Habropoda laboriosa.</title>
        <authorList>
            <person name="Pan H."/>
            <person name="Kapheim K."/>
        </authorList>
    </citation>
    <scope>NUCLEOTIDE SEQUENCE [LARGE SCALE GENOMIC DNA]</scope>
    <source>
        <strain evidence="1">0110345459</strain>
    </source>
</reference>
<sequence>MFTPWKLKKNVNVTRIARPIVLFTLLLNIRCSEFACVGLRESRGSQEISLWFCTIPIKRNTPSSSTSTQYTNYQDFEALAMSRKARMFLLRICKTVGYR</sequence>
<evidence type="ECO:0000313" key="2">
    <source>
        <dbReference type="Proteomes" id="UP000053825"/>
    </source>
</evidence>
<evidence type="ECO:0000313" key="1">
    <source>
        <dbReference type="EMBL" id="KOC71201.1"/>
    </source>
</evidence>
<keyword evidence="2" id="KW-1185">Reference proteome</keyword>
<proteinExistence type="predicted"/>
<dbReference type="EMBL" id="KQ414578">
    <property type="protein sequence ID" value="KOC71201.1"/>
    <property type="molecule type" value="Genomic_DNA"/>
</dbReference>
<organism evidence="1 2">
    <name type="scientific">Habropoda laboriosa</name>
    <dbReference type="NCBI Taxonomy" id="597456"/>
    <lineage>
        <taxon>Eukaryota</taxon>
        <taxon>Metazoa</taxon>
        <taxon>Ecdysozoa</taxon>
        <taxon>Arthropoda</taxon>
        <taxon>Hexapoda</taxon>
        <taxon>Insecta</taxon>
        <taxon>Pterygota</taxon>
        <taxon>Neoptera</taxon>
        <taxon>Endopterygota</taxon>
        <taxon>Hymenoptera</taxon>
        <taxon>Apocrita</taxon>
        <taxon>Aculeata</taxon>
        <taxon>Apoidea</taxon>
        <taxon>Anthophila</taxon>
        <taxon>Apidae</taxon>
        <taxon>Habropoda</taxon>
    </lineage>
</organism>
<accession>A0A0L7RKD0</accession>
<dbReference type="Proteomes" id="UP000053825">
    <property type="component" value="Unassembled WGS sequence"/>
</dbReference>
<gene>
    <name evidence="1" type="ORF">WH47_06262</name>
</gene>
<protein>
    <submittedName>
        <fullName evidence="1">Uncharacterized protein</fullName>
    </submittedName>
</protein>